<dbReference type="RefSeq" id="WP_160633938.1">
    <property type="nucleotide sequence ID" value="NZ_WWNE01000012.1"/>
</dbReference>
<proteinExistence type="predicted"/>
<feature type="compositionally biased region" description="Polar residues" evidence="2">
    <location>
        <begin position="1051"/>
        <end position="1062"/>
    </location>
</feature>
<dbReference type="Proteomes" id="UP000470771">
    <property type="component" value="Unassembled WGS sequence"/>
</dbReference>
<feature type="region of interest" description="Disordered" evidence="2">
    <location>
        <begin position="1031"/>
        <end position="1125"/>
    </location>
</feature>
<evidence type="ECO:0000256" key="1">
    <source>
        <dbReference type="SAM" id="Coils"/>
    </source>
</evidence>
<dbReference type="SUPFAM" id="SSF48452">
    <property type="entry name" value="TPR-like"/>
    <property type="match status" value="1"/>
</dbReference>
<keyword evidence="3" id="KW-0732">Signal</keyword>
<name>A0A6N9NPE1_9FLAO</name>
<feature type="compositionally biased region" description="Basic and acidic residues" evidence="2">
    <location>
        <begin position="1063"/>
        <end position="1074"/>
    </location>
</feature>
<keyword evidence="5" id="KW-1185">Reference proteome</keyword>
<accession>A0A6N9NPE1</accession>
<evidence type="ECO:0000256" key="2">
    <source>
        <dbReference type="SAM" id="MobiDB-lite"/>
    </source>
</evidence>
<feature type="chain" id="PRO_5026706763" evidence="3">
    <location>
        <begin position="24"/>
        <end position="1903"/>
    </location>
</feature>
<organism evidence="4 5">
    <name type="scientific">Acidiluteibacter ferrifornacis</name>
    <dbReference type="NCBI Taxonomy" id="2692424"/>
    <lineage>
        <taxon>Bacteria</taxon>
        <taxon>Pseudomonadati</taxon>
        <taxon>Bacteroidota</taxon>
        <taxon>Flavobacteriia</taxon>
        <taxon>Flavobacteriales</taxon>
        <taxon>Cryomorphaceae</taxon>
        <taxon>Acidiluteibacter</taxon>
    </lineage>
</organism>
<feature type="coiled-coil region" evidence="1">
    <location>
        <begin position="1155"/>
        <end position="1182"/>
    </location>
</feature>
<sequence>MIFKNITVVIAIIFLMFSNGSFAQDSFKSEDELKSKAAELFDQKKFVEAAPLYAQLLSLYPKDPEYNYKYGATLLDADPDKSKALKYLAFATSKSNIDPLAYYYAGKAFHYNYQFTKALQNYNKFKTKASTADRKLYEIDQQIEMVKSGNELLRSINRLDVISKESISKDDFFRIYQLEGLDGNVVVKPDEFKSKYDKKNNESSVMYLPNDANEVYFSSYGKNGENQRDIYKAVKLGNGKWSEAVNVGNSINTPYDEAFAFILPDKRTMYFASKGHNSMGGYDLFKTTYDESIGGWTKPVNLDFPFSTVNDDVMFVTNGDQSLAYFASDRNNVSDQYYVYKVSTTPKQPDLLVIKGKFIAENIPTLKRAKITIVDAVTNETVGVYDTDEKGNYSVEIESKGGIYKFNIETTEDAPIHAGTVNIPSQEEFLLLGQELRLVGEGNNQKLVIKNIFDGSISTEDYSGGPIVSSSLLIRQADIKKNADEAQIIADARNTSAIEGGIVAPNDATSTSKTEEVRSGEVASTIAEDAVEVKAKSIRDEISTIESKLKTKADDAAKSAKYTYSEGYKKSNEALEFFKESEKQDEIASSSSGEEQAIALKKAAEAKSRAEKLALESKLALNYAEVFENKALDYSSQLDKTVATKKAVDSLIVENQIESADSKLIALKKTIVIPNNGLTVVEEEKERITRNKIAVENDLSKNENSIKLLSEQIKVIEDEAMQLTDQFENTRNKNEKEKIQNRLNSLSLDKEDLKFEINKNKQEVIENKAEVDQVRFEESYTDRLASGIQNNEGKSLVAVSSQQKEALSETVSYFEENNLLYSTSSSTNTASSADIKDPSVLTTELNALPSDESFSKRISEAQNVTNEAEKNLQLAEINQDWANVLQQKIDLNQQLTSSAEPNQKNSISQEINELKQQKLEKQNAAEEYSKLSQGIGKSSVVSTEPKELSEPSYFKGYEINLKEAEAISDERSRDEAKIAIYNDWNQEIDKEILSITNLSDDSPNAELNEQHLASLREKRRDNDSKILKLGGETTLAENTSANIPQVGDSPNLFNPNNRNEGSSNEKVDPSKIDNEVVAEANIPSIEKEESLVESNDQPKRTQGGDNSNSTNTSSVTSKKQSATSTVNYAAPKGSAADKFSDLKYATDVSYDSPAAKQLIQTAESEKAEASSLMNQYRETRQAALALPTVKERADVLAQADALREQSEKKQIEVNEIYGQVNQAEFIQQNAALNDFPKFSQQFQSSNIELADLLLNESYYYFNEAQNIRKAVVEKERFNQKTVDLQKAYNYEVIALKKQQEAMAALQEATIEYENPSSAEPKDVRVVNNAEVKNRRMEATGQKNVLAAREKAIADSIQGEVLELDSKIAELQYQLSETKKKKEREVIEAEIIQLTEDKERKENQAELYNRRANQLEEQLTKMEESREDRLQAIFEEKQIANQLRGSVALNQPGVDVGAVEFTEDEYNSIKESPAFITYTKNIQERNQLIKEANVMYEQMEVANNKNDKRLADSLQKMIRVKTYVARQKENAASAALVNVNRVEAMKMRKAGALISGMAQADFVPPAPDFSKANDVLASNSDYTTTNGNEFNEGGSTTVDLGKIEVNKNADNSTQKTPVVNKPVKNNSTVPTQKTAKVNLEVNDKGVFSKVNPSESVYSKDNPIPIDVALPKGIIFKVQVGAFRNPISQDLFKGFAPLMGEKVGNGGITRYTAGLFLEFNSADQAKEEIRALGYSDAFVVAFKDGKRINIAEARNNQSEGQNTASIDDVKEVVNKMTGVSKTGNGLVGSGNSLASSTDNATLPAEFKAADIAVAKDIKNIPGVYFTVQVGVYSKPIKKGEIDVPELAVMVVKDGLYRYSSGVYNDPVSAAIGRDRLRKTVPDAFVIAYNNGKKISTDEALKLMNE</sequence>
<dbReference type="EMBL" id="WWNE01000012">
    <property type="protein sequence ID" value="NBG66987.1"/>
    <property type="molecule type" value="Genomic_DNA"/>
</dbReference>
<dbReference type="InterPro" id="IPR011990">
    <property type="entry name" value="TPR-like_helical_dom_sf"/>
</dbReference>
<comment type="caution">
    <text evidence="4">The sequence shown here is derived from an EMBL/GenBank/DDBJ whole genome shotgun (WGS) entry which is preliminary data.</text>
</comment>
<feature type="coiled-coil region" evidence="1">
    <location>
        <begin position="1360"/>
        <end position="1431"/>
    </location>
</feature>
<feature type="coiled-coil region" evidence="1">
    <location>
        <begin position="904"/>
        <end position="934"/>
    </location>
</feature>
<protein>
    <submittedName>
        <fullName evidence="4">Uncharacterized protein</fullName>
    </submittedName>
</protein>
<feature type="compositionally biased region" description="Low complexity" evidence="2">
    <location>
        <begin position="1106"/>
        <end position="1117"/>
    </location>
</feature>
<feature type="coiled-coil region" evidence="1">
    <location>
        <begin position="678"/>
        <end position="763"/>
    </location>
</feature>
<evidence type="ECO:0000313" key="5">
    <source>
        <dbReference type="Proteomes" id="UP000470771"/>
    </source>
</evidence>
<evidence type="ECO:0000256" key="3">
    <source>
        <dbReference type="SAM" id="SignalP"/>
    </source>
</evidence>
<feature type="signal peptide" evidence="3">
    <location>
        <begin position="1"/>
        <end position="23"/>
    </location>
</feature>
<gene>
    <name evidence="4" type="ORF">GQN54_12735</name>
</gene>
<reference evidence="4 5" key="1">
    <citation type="submission" date="2019-12" db="EMBL/GenBank/DDBJ databases">
        <authorList>
            <person name="Zhao J."/>
        </authorList>
    </citation>
    <scope>NUCLEOTIDE SEQUENCE [LARGE SCALE GENOMIC DNA]</scope>
    <source>
        <strain evidence="4 5">S-15</strain>
    </source>
</reference>
<dbReference type="Gene3D" id="1.25.40.10">
    <property type="entry name" value="Tetratricopeptide repeat domain"/>
    <property type="match status" value="1"/>
</dbReference>
<keyword evidence="1" id="KW-0175">Coiled coil</keyword>
<evidence type="ECO:0000313" key="4">
    <source>
        <dbReference type="EMBL" id="NBG66987.1"/>
    </source>
</evidence>